<dbReference type="EMBL" id="JAPMLT010000012">
    <property type="protein sequence ID" value="MCX7571691.1"/>
    <property type="molecule type" value="Genomic_DNA"/>
</dbReference>
<keyword evidence="5 8" id="KW-0812">Transmembrane</keyword>
<keyword evidence="4" id="KW-0309">Germination</keyword>
<comment type="subcellular location">
    <subcellularLocation>
        <location evidence="1">Membrane</location>
        <topology evidence="1">Multi-pass membrane protein</topology>
    </subcellularLocation>
</comment>
<keyword evidence="6 8" id="KW-1133">Transmembrane helix</keyword>
<dbReference type="Proteomes" id="UP001208017">
    <property type="component" value="Unassembled WGS sequence"/>
</dbReference>
<sequence>MERQGPSNTLNSIQLMFLIHTVPIGVGILGLVRFVADKAGHDAPLAILLSGVYTQAAVLFSWLLLRRFQTLGIYDIHRRLFGKWMGSVFSLLFAVYCLFAYFMTIRTFVELVNTWMFPLTPVWLLTLLFMIPIVYSAFCGIRLLGRYAISAFFLTAWIILLAYFPLSTGTLSHLFPIGSVGLNDLFQGSLLSALSLLGVELLLVYYPYVAYKKDVLPAASIASWSTILVYTVIAVVTIIFFSIGQLGKTIWPMLTMFKHVQVPFIERFETIIIAVWLVQVVNTSGTYLWAGIEGVRKAIPLKKGIVYSLIAAATLPLSQMINGRAEMNLLLNLLSKSGFYLMIGYPLLLWLISLILRRKGDAS</sequence>
<organism evidence="9 10">
    <name type="scientific">Tumebacillus lacus</name>
    <dbReference type="NCBI Taxonomy" id="2995335"/>
    <lineage>
        <taxon>Bacteria</taxon>
        <taxon>Bacillati</taxon>
        <taxon>Bacillota</taxon>
        <taxon>Bacilli</taxon>
        <taxon>Bacillales</taxon>
        <taxon>Alicyclobacillaceae</taxon>
        <taxon>Tumebacillus</taxon>
    </lineage>
</organism>
<gene>
    <name evidence="9" type="ORF">OS242_17245</name>
</gene>
<evidence type="ECO:0000256" key="2">
    <source>
        <dbReference type="ARBA" id="ARBA00007998"/>
    </source>
</evidence>
<evidence type="ECO:0000256" key="1">
    <source>
        <dbReference type="ARBA" id="ARBA00004141"/>
    </source>
</evidence>
<keyword evidence="3" id="KW-0813">Transport</keyword>
<feature type="transmembrane region" description="Helical" evidence="8">
    <location>
        <begin position="227"/>
        <end position="251"/>
    </location>
</feature>
<comment type="caution">
    <text evidence="9">The sequence shown here is derived from an EMBL/GenBank/DDBJ whole genome shotgun (WGS) entry which is preliminary data.</text>
</comment>
<accession>A0ABT3X5J2</accession>
<evidence type="ECO:0000256" key="3">
    <source>
        <dbReference type="ARBA" id="ARBA00022448"/>
    </source>
</evidence>
<feature type="transmembrane region" description="Helical" evidence="8">
    <location>
        <begin position="271"/>
        <end position="292"/>
    </location>
</feature>
<evidence type="ECO:0000256" key="7">
    <source>
        <dbReference type="ARBA" id="ARBA00023136"/>
    </source>
</evidence>
<dbReference type="PANTHER" id="PTHR34975">
    <property type="entry name" value="SPORE GERMINATION PROTEIN A2"/>
    <property type="match status" value="1"/>
</dbReference>
<evidence type="ECO:0000256" key="6">
    <source>
        <dbReference type="ARBA" id="ARBA00022989"/>
    </source>
</evidence>
<dbReference type="Pfam" id="PF03845">
    <property type="entry name" value="Spore_permease"/>
    <property type="match status" value="1"/>
</dbReference>
<keyword evidence="10" id="KW-1185">Reference proteome</keyword>
<name>A0ABT3X5J2_9BACL</name>
<dbReference type="NCBIfam" id="TIGR00912">
    <property type="entry name" value="2A0309"/>
    <property type="match status" value="1"/>
</dbReference>
<proteinExistence type="inferred from homology"/>
<feature type="transmembrane region" description="Helical" evidence="8">
    <location>
        <begin position="147"/>
        <end position="166"/>
    </location>
</feature>
<evidence type="ECO:0000313" key="9">
    <source>
        <dbReference type="EMBL" id="MCX7571691.1"/>
    </source>
</evidence>
<feature type="transmembrane region" description="Helical" evidence="8">
    <location>
        <begin position="12"/>
        <end position="32"/>
    </location>
</feature>
<feature type="transmembrane region" description="Helical" evidence="8">
    <location>
        <begin position="304"/>
        <end position="325"/>
    </location>
</feature>
<evidence type="ECO:0000313" key="10">
    <source>
        <dbReference type="Proteomes" id="UP001208017"/>
    </source>
</evidence>
<reference evidence="9 10" key="1">
    <citation type="submission" date="2022-11" db="EMBL/GenBank/DDBJ databases">
        <title>Study of microbial diversity in lake waters.</title>
        <authorList>
            <person name="Zhang J."/>
        </authorList>
    </citation>
    <scope>NUCLEOTIDE SEQUENCE [LARGE SCALE GENOMIC DNA]</scope>
    <source>
        <strain evidence="9 10">DT12</strain>
    </source>
</reference>
<evidence type="ECO:0000256" key="5">
    <source>
        <dbReference type="ARBA" id="ARBA00022692"/>
    </source>
</evidence>
<dbReference type="InterPro" id="IPR004761">
    <property type="entry name" value="Spore_GerAB"/>
</dbReference>
<feature type="transmembrane region" description="Helical" evidence="8">
    <location>
        <begin position="86"/>
        <end position="109"/>
    </location>
</feature>
<protein>
    <submittedName>
        <fullName evidence="9">GerAB/ArcD/ProY family transporter</fullName>
    </submittedName>
</protein>
<feature type="transmembrane region" description="Helical" evidence="8">
    <location>
        <begin position="115"/>
        <end position="135"/>
    </location>
</feature>
<dbReference type="RefSeq" id="WP_267152940.1">
    <property type="nucleotide sequence ID" value="NZ_JAPMLT010000012.1"/>
</dbReference>
<keyword evidence="7 8" id="KW-0472">Membrane</keyword>
<comment type="similarity">
    <text evidence="2">Belongs to the amino acid-polyamine-organocation (APC) superfamily. Spore germination protein (SGP) (TC 2.A.3.9) family.</text>
</comment>
<feature type="transmembrane region" description="Helical" evidence="8">
    <location>
        <begin position="44"/>
        <end position="65"/>
    </location>
</feature>
<evidence type="ECO:0000256" key="4">
    <source>
        <dbReference type="ARBA" id="ARBA00022544"/>
    </source>
</evidence>
<evidence type="ECO:0000256" key="8">
    <source>
        <dbReference type="SAM" id="Phobius"/>
    </source>
</evidence>
<dbReference type="Gene3D" id="1.20.1740.10">
    <property type="entry name" value="Amino acid/polyamine transporter I"/>
    <property type="match status" value="1"/>
</dbReference>
<dbReference type="PANTHER" id="PTHR34975:SF2">
    <property type="entry name" value="SPORE GERMINATION PROTEIN A2"/>
    <property type="match status" value="1"/>
</dbReference>
<feature type="transmembrane region" description="Helical" evidence="8">
    <location>
        <begin position="186"/>
        <end position="206"/>
    </location>
</feature>
<feature type="transmembrane region" description="Helical" evidence="8">
    <location>
        <begin position="337"/>
        <end position="356"/>
    </location>
</feature>